<organism evidence="1 2">
    <name type="scientific">Leucania separata nucleopolyhedrovirus</name>
    <name type="common">LsNPV</name>
    <dbReference type="NCBI Taxonomy" id="1307956"/>
    <lineage>
        <taxon>Viruses</taxon>
        <taxon>Viruses incertae sedis</taxon>
        <taxon>Naldaviricetes</taxon>
        <taxon>Lefavirales</taxon>
        <taxon>Baculoviridae</taxon>
        <taxon>Alphabaculovirus</taxon>
        <taxon>Alphabaculovirus leseparatae</taxon>
    </lineage>
</organism>
<organismHost>
    <name type="scientific">Lepidoptera</name>
    <name type="common">moths &amp; butterflies</name>
    <dbReference type="NCBI Taxonomy" id="7088"/>
</organismHost>
<keyword evidence="2" id="KW-1185">Reference proteome</keyword>
<reference evidence="1 2" key="1">
    <citation type="journal article" date="2007" name="Virus Genes">
        <title>Genome sequence of Leucania seperata nucleopolyhedrovirus.</title>
        <authorList>
            <person name="Xiao H."/>
            <person name="Qi Y."/>
        </authorList>
    </citation>
    <scope>NUCLEOTIDE SEQUENCE [LARGE SCALE GENOMIC DNA]</scope>
    <source>
        <strain evidence="1 2">AH1</strain>
    </source>
</reference>
<evidence type="ECO:0000313" key="2">
    <source>
        <dbReference type="Proteomes" id="UP000201737"/>
    </source>
</evidence>
<name>Q0ILB0_NPVLS</name>
<dbReference type="GeneID" id="5176364"/>
<dbReference type="Proteomes" id="UP000201737">
    <property type="component" value="Segment"/>
</dbReference>
<evidence type="ECO:0000313" key="1">
    <source>
        <dbReference type="EMBL" id="AAR28773.1"/>
    </source>
</evidence>
<sequence length="56" mass="6692">MRTVRKKNTLSVCYHQRKLLSNLIKKIHRITLSLCRLYDSFLSTLFKLDEVPLSRN</sequence>
<protein>
    <submittedName>
        <fullName evidence="1">ORF9</fullName>
    </submittedName>
</protein>
<dbReference type="EMBL" id="AY394490">
    <property type="protein sequence ID" value="AAR28773.1"/>
    <property type="molecule type" value="Genomic_DNA"/>
</dbReference>
<reference evidence="1 2" key="2">
    <citation type="journal article" date="2007" name="Virus Res.">
        <title>P13 of Leucania separata multiple nuclear polyhedrosis virus affected the polyhedra and budded virions yields of AcMNPV.</title>
        <authorList>
            <person name="Du E.Q."/>
            <person name="Yan F."/>
            <person name="Jin W.X."/>
            <person name="Lu N."/>
            <person name="Xiao H.Z."/>
            <person name="Lu S.Y."/>
            <person name="Qi Y.P."/>
        </authorList>
    </citation>
    <scope>NUCLEOTIDE SEQUENCE [LARGE SCALE GENOMIC DNA]</scope>
    <source>
        <strain evidence="1 2">AH1</strain>
    </source>
</reference>
<dbReference type="KEGG" id="vg:5176364"/>
<accession>Q0ILB0</accession>
<dbReference type="RefSeq" id="YP_758306.1">
    <property type="nucleotide sequence ID" value="NC_008348.1"/>
</dbReference>
<proteinExistence type="predicted"/>